<name>A0A7T0KGV4_9CORY</name>
<dbReference type="KEGG" id="cliz:G7Y31_04020"/>
<dbReference type="EMBL" id="CP064954">
    <property type="protein sequence ID" value="QPK79870.1"/>
    <property type="molecule type" value="Genomic_DNA"/>
</dbReference>
<proteinExistence type="predicted"/>
<protein>
    <recommendedName>
        <fullName evidence="3">DNA-binding protein</fullName>
    </recommendedName>
</protein>
<gene>
    <name evidence="1" type="ORF">G7Y31_04020</name>
</gene>
<accession>A0A7T0KGV4</accession>
<evidence type="ECO:0008006" key="3">
    <source>
        <dbReference type="Google" id="ProtNLM"/>
    </source>
</evidence>
<evidence type="ECO:0000313" key="2">
    <source>
        <dbReference type="Proteomes" id="UP000594681"/>
    </source>
</evidence>
<dbReference type="Proteomes" id="UP000594681">
    <property type="component" value="Chromosome"/>
</dbReference>
<dbReference type="RefSeq" id="WP_165007735.1">
    <property type="nucleotide sequence ID" value="NZ_CP064954.1"/>
</dbReference>
<reference evidence="1 2" key="1">
    <citation type="submission" date="2020-11" db="EMBL/GenBank/DDBJ databases">
        <title>Corynebacterium sp. ZJ-599.</title>
        <authorList>
            <person name="Zhou J."/>
        </authorList>
    </citation>
    <scope>NUCLEOTIDE SEQUENCE [LARGE SCALE GENOMIC DNA]</scope>
    <source>
        <strain evidence="1 2">ZJ-599</strain>
    </source>
</reference>
<sequence>MRPIIIDADTGRELWLGEDCAAHIGVTNSTWRGYSSHGRTPAPVATILGKTHLYDAEEVKAWHAARPGSPVRNAPRAKRR</sequence>
<dbReference type="AlphaFoldDB" id="A0A7T0KGV4"/>
<keyword evidence="2" id="KW-1185">Reference proteome</keyword>
<evidence type="ECO:0000313" key="1">
    <source>
        <dbReference type="EMBL" id="QPK79870.1"/>
    </source>
</evidence>
<organism evidence="1 2">
    <name type="scientific">Corynebacterium lizhenjunii</name>
    <dbReference type="NCBI Taxonomy" id="2709394"/>
    <lineage>
        <taxon>Bacteria</taxon>
        <taxon>Bacillati</taxon>
        <taxon>Actinomycetota</taxon>
        <taxon>Actinomycetes</taxon>
        <taxon>Mycobacteriales</taxon>
        <taxon>Corynebacteriaceae</taxon>
        <taxon>Corynebacterium</taxon>
    </lineage>
</organism>